<proteinExistence type="predicted"/>
<comment type="caution">
    <text evidence="1">The sequence shown here is derived from an EMBL/GenBank/DDBJ whole genome shotgun (WGS) entry which is preliminary data.</text>
</comment>
<protein>
    <submittedName>
        <fullName evidence="1">CAPN8 isoform 8</fullName>
    </submittedName>
</protein>
<accession>A0A2J8U2E9</accession>
<feature type="non-terminal residue" evidence="1">
    <location>
        <position position="1"/>
    </location>
</feature>
<sequence length="101" mass="11703">DSEITANALKMLLNEAFSKRTDIKFDGFNINTCREMISLLDEETQDTMQVPDSSETFWNTEADISDTVRRWPSMNQKVGPHRHQICQCFDLGLLSLQNYEK</sequence>
<name>A0A2J8U2E9_PONAB</name>
<reference evidence="1" key="1">
    <citation type="submission" date="2017-12" db="EMBL/GenBank/DDBJ databases">
        <title>High-resolution comparative analysis of great ape genomes.</title>
        <authorList>
            <person name="Pollen A."/>
            <person name="Hastie A."/>
            <person name="Hormozdiari F."/>
            <person name="Dougherty M."/>
            <person name="Liu R."/>
            <person name="Chaisson M."/>
            <person name="Hoppe E."/>
            <person name="Hill C."/>
            <person name="Pang A."/>
            <person name="Hillier L."/>
            <person name="Baker C."/>
            <person name="Armstrong J."/>
            <person name="Shendure J."/>
            <person name="Paten B."/>
            <person name="Wilson R."/>
            <person name="Chao H."/>
            <person name="Schneider V."/>
            <person name="Ventura M."/>
            <person name="Kronenberg Z."/>
            <person name="Murali S."/>
            <person name="Gordon D."/>
            <person name="Cantsilieris S."/>
            <person name="Munson K."/>
            <person name="Nelson B."/>
            <person name="Raja A."/>
            <person name="Underwood J."/>
            <person name="Diekhans M."/>
            <person name="Fiddes I."/>
            <person name="Haussler D."/>
            <person name="Eichler E."/>
        </authorList>
    </citation>
    <scope>NUCLEOTIDE SEQUENCE [LARGE SCALE GENOMIC DNA]</scope>
    <source>
        <strain evidence="1">Susie</strain>
    </source>
</reference>
<organism evidence="1">
    <name type="scientific">Pongo abelii</name>
    <name type="common">Sumatran orangutan</name>
    <name type="synonym">Pongo pygmaeus abelii</name>
    <dbReference type="NCBI Taxonomy" id="9601"/>
    <lineage>
        <taxon>Eukaryota</taxon>
        <taxon>Metazoa</taxon>
        <taxon>Chordata</taxon>
        <taxon>Craniata</taxon>
        <taxon>Vertebrata</taxon>
        <taxon>Euteleostomi</taxon>
        <taxon>Mammalia</taxon>
        <taxon>Eutheria</taxon>
        <taxon>Euarchontoglires</taxon>
        <taxon>Primates</taxon>
        <taxon>Haplorrhini</taxon>
        <taxon>Catarrhini</taxon>
        <taxon>Hominidae</taxon>
        <taxon>Pongo</taxon>
    </lineage>
</organism>
<dbReference type="EMBL" id="NDHI03003475">
    <property type="protein sequence ID" value="PNJ39429.1"/>
    <property type="molecule type" value="Genomic_DNA"/>
</dbReference>
<gene>
    <name evidence="1" type="ORF">CR201_G0030981</name>
</gene>
<dbReference type="Gene3D" id="1.10.238.10">
    <property type="entry name" value="EF-hand"/>
    <property type="match status" value="1"/>
</dbReference>
<evidence type="ECO:0000313" key="1">
    <source>
        <dbReference type="EMBL" id="PNJ39429.1"/>
    </source>
</evidence>
<dbReference type="AlphaFoldDB" id="A0A2J8U2E9"/>